<dbReference type="Gene3D" id="2.40.10.120">
    <property type="match status" value="1"/>
</dbReference>
<dbReference type="InterPro" id="IPR051201">
    <property type="entry name" value="Chloro_Bact_Ser_Proteases"/>
</dbReference>
<evidence type="ECO:0000313" key="6">
    <source>
        <dbReference type="EMBL" id="RGS41696.1"/>
    </source>
</evidence>
<dbReference type="Gene3D" id="2.30.42.10">
    <property type="match status" value="1"/>
</dbReference>
<name>A0A412IRE7_9FIRM</name>
<keyword evidence="2" id="KW-0378">Hydrolase</keyword>
<dbReference type="SUPFAM" id="SSF50494">
    <property type="entry name" value="Trypsin-like serine proteases"/>
    <property type="match status" value="1"/>
</dbReference>
<feature type="region of interest" description="Disordered" evidence="3">
    <location>
        <begin position="120"/>
        <end position="166"/>
    </location>
</feature>
<accession>A0A412IRE7</accession>
<sequence length="558" mass="59728">MIDMEQDNRNQINGENISNASAGGTQPEQNTQSSQNMHPEQTGQGTQQDSLYHYSYMNNKGDARFDRPAGETSQQRMGAQTQNMRETANVQGGTQNTAYSGFQRNVNGMEAWYDSQRMNAGYQNPENNMGGYGQGSQSVPHKTETSHKHEKQPKPKKNSRKKSGVGKKAAGVVAAAVVFGLVAGVVFQGVRYGSDKMLNKNSATTEASADATTENNAPQLKQASSDATNTVYDVATVAQKVMPSIVSITGTYVTTYDYWFNSYQQESTGAGSGIIIGKDDQYLYLATNYHVVQNAKSLSVTFVNDKSADATVKGYVENNDIAVVTVKLADISDDTLKEIKEIQVGSSDDLSVGDPCVAIGNALGYGQSVTVGYISALNREISASDETVKVLQTDAAINPGNSGGALVNMQGELIGINTAKYSDTSVEGMGYALPISDIQDIINDLIAGKKVASDGTASGQAYLGISAQTITSQYSQLLNMPEGVYISSVEQGSAAEECGLQSGDIICSLDGEDIADMDTFHDRIVACKPGDKVTIVYYRNNNGNYEKQTTTATLQEKQ</sequence>
<feature type="domain" description="PDZ" evidence="5">
    <location>
        <begin position="450"/>
        <end position="541"/>
    </location>
</feature>
<dbReference type="GO" id="GO:0006508">
    <property type="term" value="P:proteolysis"/>
    <property type="evidence" value="ECO:0007669"/>
    <property type="project" value="UniProtKB-KW"/>
</dbReference>
<protein>
    <submittedName>
        <fullName evidence="6">PDZ domain-containing protein</fullName>
    </submittedName>
</protein>
<evidence type="ECO:0000256" key="2">
    <source>
        <dbReference type="ARBA" id="ARBA00022801"/>
    </source>
</evidence>
<feature type="compositionally biased region" description="Low complexity" evidence="3">
    <location>
        <begin position="205"/>
        <end position="217"/>
    </location>
</feature>
<keyword evidence="1" id="KW-0645">Protease</keyword>
<dbReference type="InterPro" id="IPR001940">
    <property type="entry name" value="Peptidase_S1C"/>
</dbReference>
<evidence type="ECO:0000259" key="5">
    <source>
        <dbReference type="PROSITE" id="PS50106"/>
    </source>
</evidence>
<proteinExistence type="predicted"/>
<dbReference type="Pfam" id="PF13365">
    <property type="entry name" value="Trypsin_2"/>
    <property type="match status" value="1"/>
</dbReference>
<dbReference type="AlphaFoldDB" id="A0A412IRE7"/>
<reference evidence="6 7" key="1">
    <citation type="submission" date="2018-08" db="EMBL/GenBank/DDBJ databases">
        <title>A genome reference for cultivated species of the human gut microbiota.</title>
        <authorList>
            <person name="Zou Y."/>
            <person name="Xue W."/>
            <person name="Luo G."/>
        </authorList>
    </citation>
    <scope>NUCLEOTIDE SEQUENCE [LARGE SCALE GENOMIC DNA]</scope>
    <source>
        <strain evidence="6 7">AF22-21</strain>
    </source>
</reference>
<feature type="region of interest" description="Disordered" evidence="3">
    <location>
        <begin position="1"/>
        <end position="47"/>
    </location>
</feature>
<dbReference type="Proteomes" id="UP000283295">
    <property type="component" value="Unassembled WGS sequence"/>
</dbReference>
<feature type="compositionally biased region" description="Polar residues" evidence="3">
    <location>
        <begin position="71"/>
        <end position="99"/>
    </location>
</feature>
<dbReference type="SUPFAM" id="SSF50156">
    <property type="entry name" value="PDZ domain-like"/>
    <property type="match status" value="1"/>
</dbReference>
<gene>
    <name evidence="6" type="ORF">DWX94_08265</name>
</gene>
<evidence type="ECO:0000256" key="3">
    <source>
        <dbReference type="SAM" id="MobiDB-lite"/>
    </source>
</evidence>
<dbReference type="EMBL" id="QRVK01000018">
    <property type="protein sequence ID" value="RGS41696.1"/>
    <property type="molecule type" value="Genomic_DNA"/>
</dbReference>
<dbReference type="GO" id="GO:0004252">
    <property type="term" value="F:serine-type endopeptidase activity"/>
    <property type="evidence" value="ECO:0007669"/>
    <property type="project" value="InterPro"/>
</dbReference>
<keyword evidence="4" id="KW-1133">Transmembrane helix</keyword>
<keyword evidence="4" id="KW-0812">Transmembrane</keyword>
<comment type="caution">
    <text evidence="6">The sequence shown here is derived from an EMBL/GenBank/DDBJ whole genome shotgun (WGS) entry which is preliminary data.</text>
</comment>
<evidence type="ECO:0000313" key="7">
    <source>
        <dbReference type="Proteomes" id="UP000283295"/>
    </source>
</evidence>
<feature type="region of interest" description="Disordered" evidence="3">
    <location>
        <begin position="59"/>
        <end position="99"/>
    </location>
</feature>
<evidence type="ECO:0000256" key="1">
    <source>
        <dbReference type="ARBA" id="ARBA00022670"/>
    </source>
</evidence>
<dbReference type="InterPro" id="IPR001478">
    <property type="entry name" value="PDZ"/>
</dbReference>
<dbReference type="PANTHER" id="PTHR43343:SF3">
    <property type="entry name" value="PROTEASE DO-LIKE 8, CHLOROPLASTIC"/>
    <property type="match status" value="1"/>
</dbReference>
<dbReference type="PANTHER" id="PTHR43343">
    <property type="entry name" value="PEPTIDASE S12"/>
    <property type="match status" value="1"/>
</dbReference>
<keyword evidence="4" id="KW-0472">Membrane</keyword>
<dbReference type="InterPro" id="IPR009003">
    <property type="entry name" value="Peptidase_S1_PA"/>
</dbReference>
<feature type="compositionally biased region" description="Polar residues" evidence="3">
    <location>
        <begin position="9"/>
        <end position="47"/>
    </location>
</feature>
<dbReference type="Pfam" id="PF13180">
    <property type="entry name" value="PDZ_2"/>
    <property type="match status" value="1"/>
</dbReference>
<feature type="region of interest" description="Disordered" evidence="3">
    <location>
        <begin position="205"/>
        <end position="225"/>
    </location>
</feature>
<dbReference type="PRINTS" id="PR00834">
    <property type="entry name" value="PROTEASES2C"/>
</dbReference>
<feature type="compositionally biased region" description="Basic residues" evidence="3">
    <location>
        <begin position="148"/>
        <end position="165"/>
    </location>
</feature>
<evidence type="ECO:0000256" key="4">
    <source>
        <dbReference type="SAM" id="Phobius"/>
    </source>
</evidence>
<dbReference type="PROSITE" id="PS50106">
    <property type="entry name" value="PDZ"/>
    <property type="match status" value="1"/>
</dbReference>
<feature type="transmembrane region" description="Helical" evidence="4">
    <location>
        <begin position="169"/>
        <end position="190"/>
    </location>
</feature>
<dbReference type="InterPro" id="IPR036034">
    <property type="entry name" value="PDZ_sf"/>
</dbReference>
<dbReference type="SMART" id="SM00228">
    <property type="entry name" value="PDZ"/>
    <property type="match status" value="1"/>
</dbReference>
<organism evidence="6 7">
    <name type="scientific">Coprococcus eutactus</name>
    <dbReference type="NCBI Taxonomy" id="33043"/>
    <lineage>
        <taxon>Bacteria</taxon>
        <taxon>Bacillati</taxon>
        <taxon>Bacillota</taxon>
        <taxon>Clostridia</taxon>
        <taxon>Lachnospirales</taxon>
        <taxon>Lachnospiraceae</taxon>
        <taxon>Coprococcus</taxon>
    </lineage>
</organism>
<dbReference type="OrthoDB" id="9758917at2"/>